<reference evidence="1" key="1">
    <citation type="submission" date="2014-05" db="EMBL/GenBank/DDBJ databases">
        <authorList>
            <person name="Chronopoulou M."/>
        </authorList>
    </citation>
    <scope>NUCLEOTIDE SEQUENCE</scope>
    <source>
        <tissue evidence="1">Whole organism</tissue>
    </source>
</reference>
<proteinExistence type="predicted"/>
<accession>A0A0K2UIF6</accession>
<organism evidence="1">
    <name type="scientific">Lepeophtheirus salmonis</name>
    <name type="common">Salmon louse</name>
    <name type="synonym">Caligus salmonis</name>
    <dbReference type="NCBI Taxonomy" id="72036"/>
    <lineage>
        <taxon>Eukaryota</taxon>
        <taxon>Metazoa</taxon>
        <taxon>Ecdysozoa</taxon>
        <taxon>Arthropoda</taxon>
        <taxon>Crustacea</taxon>
        <taxon>Multicrustacea</taxon>
        <taxon>Hexanauplia</taxon>
        <taxon>Copepoda</taxon>
        <taxon>Siphonostomatoida</taxon>
        <taxon>Caligidae</taxon>
        <taxon>Lepeophtheirus</taxon>
    </lineage>
</organism>
<protein>
    <submittedName>
        <fullName evidence="1">Uncharacterized protein</fullName>
    </submittedName>
</protein>
<dbReference type="EMBL" id="HACA01020708">
    <property type="protein sequence ID" value="CDW38069.1"/>
    <property type="molecule type" value="Transcribed_RNA"/>
</dbReference>
<sequence length="13" mass="1319">MSILLDVPSSNSG</sequence>
<name>A0A0K2UIF6_LEPSM</name>
<evidence type="ECO:0000313" key="1">
    <source>
        <dbReference type="EMBL" id="CDW38069.1"/>
    </source>
</evidence>